<evidence type="ECO:0000313" key="10">
    <source>
        <dbReference type="EMBL" id="RVU33461.1"/>
    </source>
</evidence>
<accession>A0A437QFZ0</accession>
<evidence type="ECO:0000256" key="1">
    <source>
        <dbReference type="ARBA" id="ARBA00003413"/>
    </source>
</evidence>
<evidence type="ECO:0000256" key="8">
    <source>
        <dbReference type="ARBA" id="ARBA00049417"/>
    </source>
</evidence>
<dbReference type="Proteomes" id="UP000283077">
    <property type="component" value="Unassembled WGS sequence"/>
</dbReference>
<dbReference type="OrthoDB" id="9807890at2"/>
<dbReference type="EC" id="3.6.1.41" evidence="3"/>
<evidence type="ECO:0000256" key="3">
    <source>
        <dbReference type="ARBA" id="ARBA00012506"/>
    </source>
</evidence>
<dbReference type="Pfam" id="PF00149">
    <property type="entry name" value="Metallophos"/>
    <property type="match status" value="1"/>
</dbReference>
<dbReference type="InterPro" id="IPR004843">
    <property type="entry name" value="Calcineurin-like_PHP"/>
</dbReference>
<dbReference type="GO" id="GO:0110154">
    <property type="term" value="P:RNA decapping"/>
    <property type="evidence" value="ECO:0007669"/>
    <property type="project" value="TreeGrafter"/>
</dbReference>
<comment type="function">
    <text evidence="1">Hydrolyzes diadenosine 5',5'''-P1,P4-tetraphosphate to yield ADP.</text>
</comment>
<dbReference type="PANTHER" id="PTHR42850">
    <property type="entry name" value="METALLOPHOSPHOESTERASE"/>
    <property type="match status" value="1"/>
</dbReference>
<reference evidence="10 11" key="1">
    <citation type="submission" date="2019-01" db="EMBL/GenBank/DDBJ databases">
        <authorList>
            <person name="Chen W.-M."/>
        </authorList>
    </citation>
    <scope>NUCLEOTIDE SEQUENCE [LARGE SCALE GENOMIC DNA]</scope>
    <source>
        <strain evidence="10 11">KYPC3</strain>
    </source>
</reference>
<keyword evidence="4 10" id="KW-0378">Hydrolase</keyword>
<evidence type="ECO:0000259" key="9">
    <source>
        <dbReference type="Pfam" id="PF00149"/>
    </source>
</evidence>
<protein>
    <recommendedName>
        <fullName evidence="3">bis(5'-nucleosyl)-tetraphosphatase (symmetrical)</fullName>
        <ecNumber evidence="3">3.6.1.41</ecNumber>
    </recommendedName>
    <alternativeName>
        <fullName evidence="6">Ap4A hydrolase</fullName>
    </alternativeName>
    <alternativeName>
        <fullName evidence="5">Diadenosine 5',5'''-P1,P4-tetraphosphate pyrophosphohydrolase</fullName>
    </alternativeName>
    <alternativeName>
        <fullName evidence="7">Diadenosine tetraphosphatase</fullName>
    </alternativeName>
</protein>
<organism evidence="10 11">
    <name type="scientific">Rheinheimera riviphila</name>
    <dbReference type="NCBI Taxonomy" id="1834037"/>
    <lineage>
        <taxon>Bacteria</taxon>
        <taxon>Pseudomonadati</taxon>
        <taxon>Pseudomonadota</taxon>
        <taxon>Gammaproteobacteria</taxon>
        <taxon>Chromatiales</taxon>
        <taxon>Chromatiaceae</taxon>
        <taxon>Rheinheimera</taxon>
    </lineage>
</organism>
<name>A0A437QFZ0_9GAMM</name>
<keyword evidence="11" id="KW-1185">Reference proteome</keyword>
<dbReference type="EMBL" id="SACS01000021">
    <property type="protein sequence ID" value="RVU33461.1"/>
    <property type="molecule type" value="Genomic_DNA"/>
</dbReference>
<dbReference type="Gene3D" id="3.60.21.10">
    <property type="match status" value="1"/>
</dbReference>
<dbReference type="InterPro" id="IPR029052">
    <property type="entry name" value="Metallo-depent_PP-like"/>
</dbReference>
<dbReference type="RefSeq" id="WP_127700438.1">
    <property type="nucleotide sequence ID" value="NZ_SACS01000021.1"/>
</dbReference>
<dbReference type="SUPFAM" id="SSF56300">
    <property type="entry name" value="Metallo-dependent phosphatases"/>
    <property type="match status" value="1"/>
</dbReference>
<evidence type="ECO:0000256" key="7">
    <source>
        <dbReference type="ARBA" id="ARBA00033210"/>
    </source>
</evidence>
<evidence type="ECO:0000256" key="4">
    <source>
        <dbReference type="ARBA" id="ARBA00022801"/>
    </source>
</evidence>
<dbReference type="GO" id="GO:0005737">
    <property type="term" value="C:cytoplasm"/>
    <property type="evidence" value="ECO:0007669"/>
    <property type="project" value="TreeGrafter"/>
</dbReference>
<dbReference type="InterPro" id="IPR004617">
    <property type="entry name" value="ApaH"/>
</dbReference>
<comment type="similarity">
    <text evidence="2">Belongs to the Ap4A hydrolase family.</text>
</comment>
<dbReference type="NCBIfam" id="NF001204">
    <property type="entry name" value="PRK00166.1"/>
    <property type="match status" value="1"/>
</dbReference>
<dbReference type="PIRSF" id="PIRSF000903">
    <property type="entry name" value="B5n-ttraPtase_sm"/>
    <property type="match status" value="1"/>
</dbReference>
<evidence type="ECO:0000313" key="11">
    <source>
        <dbReference type="Proteomes" id="UP000283077"/>
    </source>
</evidence>
<dbReference type="GO" id="GO:0016791">
    <property type="term" value="F:phosphatase activity"/>
    <property type="evidence" value="ECO:0007669"/>
    <property type="project" value="TreeGrafter"/>
</dbReference>
<evidence type="ECO:0000256" key="5">
    <source>
        <dbReference type="ARBA" id="ARBA00031248"/>
    </source>
</evidence>
<dbReference type="NCBIfam" id="TIGR00668">
    <property type="entry name" value="apaH"/>
    <property type="match status" value="1"/>
</dbReference>
<gene>
    <name evidence="10" type="ORF">EOE67_16500</name>
</gene>
<dbReference type="PANTHER" id="PTHR42850:SF11">
    <property type="entry name" value="BIS(5'-NUCLEOSYL)-TETRAPHOSPHATASE [SYMMETRICAL]"/>
    <property type="match status" value="1"/>
</dbReference>
<evidence type="ECO:0000256" key="6">
    <source>
        <dbReference type="ARBA" id="ARBA00032248"/>
    </source>
</evidence>
<dbReference type="InterPro" id="IPR050126">
    <property type="entry name" value="Ap4A_hydrolase"/>
</dbReference>
<comment type="catalytic activity">
    <reaction evidence="8">
        <text>P(1),P(4)-bis(5'-adenosyl) tetraphosphate + H2O = 2 ADP + 2 H(+)</text>
        <dbReference type="Rhea" id="RHEA:24252"/>
        <dbReference type="ChEBI" id="CHEBI:15377"/>
        <dbReference type="ChEBI" id="CHEBI:15378"/>
        <dbReference type="ChEBI" id="CHEBI:58141"/>
        <dbReference type="ChEBI" id="CHEBI:456216"/>
        <dbReference type="EC" id="3.6.1.41"/>
    </reaction>
</comment>
<dbReference type="AlphaFoldDB" id="A0A437QFZ0"/>
<proteinExistence type="inferred from homology"/>
<feature type="domain" description="Calcineurin-like phosphoesterase" evidence="9">
    <location>
        <begin position="4"/>
        <end position="123"/>
    </location>
</feature>
<evidence type="ECO:0000256" key="2">
    <source>
        <dbReference type="ARBA" id="ARBA00005419"/>
    </source>
</evidence>
<comment type="caution">
    <text evidence="10">The sequence shown here is derived from an EMBL/GenBank/DDBJ whole genome shotgun (WGS) entry which is preliminary data.</text>
</comment>
<sequence length="270" mass="30519">MARYVIGDVQGCFDQLLALLQSIDFNSDRDQLWFCGDLIARGPKSLECLRFVKALADNAITVLGNHDLNFLASLYGFGKISAADQLASLQQAPDKQQLADWLLQQPLLHFEPAQNLLLVHAGLAPEWDLPTALAASQQVAAALQQQPEFVFSQMYGNTPTLWSDATTMAEKLRFSINSLTRMRYCYADGRLELKEKGEISANPDLKPWFEFWRERQHPEVFFGHWAALQGQCTVQRIHALDTGCVWGNSLTAYCIETQRRYSVTGYKKQL</sequence>
<dbReference type="GO" id="GO:0008803">
    <property type="term" value="F:bis(5'-nucleosyl)-tetraphosphatase (symmetrical) activity"/>
    <property type="evidence" value="ECO:0007669"/>
    <property type="project" value="UniProtKB-EC"/>
</dbReference>